<feature type="region of interest" description="Disordered" evidence="10">
    <location>
        <begin position="187"/>
        <end position="209"/>
    </location>
</feature>
<evidence type="ECO:0000256" key="5">
    <source>
        <dbReference type="ARBA" id="ARBA00022741"/>
    </source>
</evidence>
<evidence type="ECO:0000256" key="6">
    <source>
        <dbReference type="ARBA" id="ARBA00022840"/>
    </source>
</evidence>
<feature type="region of interest" description="Disordered" evidence="10">
    <location>
        <begin position="476"/>
        <end position="500"/>
    </location>
</feature>
<dbReference type="EMBL" id="JAAVMX010000005">
    <property type="protein sequence ID" value="KAF4508978.1"/>
    <property type="molecule type" value="Genomic_DNA"/>
</dbReference>
<keyword evidence="3" id="KW-0963">Cytoplasm</keyword>
<dbReference type="PANTHER" id="PTHR12688">
    <property type="entry name" value="DYNEIN LIGHT INTERMEDIATE CHAIN"/>
    <property type="match status" value="1"/>
</dbReference>
<dbReference type="InterPro" id="IPR008467">
    <property type="entry name" value="Dynein1_light_intermed_chain"/>
</dbReference>
<feature type="region of interest" description="Disordered" evidence="10">
    <location>
        <begin position="1"/>
        <end position="25"/>
    </location>
</feature>
<dbReference type="GO" id="GO:0035974">
    <property type="term" value="C:meiotic spindle pole body"/>
    <property type="evidence" value="ECO:0007669"/>
    <property type="project" value="TreeGrafter"/>
</dbReference>
<organism evidence="11 12">
    <name type="scientific">Ophiocordyceps sinensis</name>
    <dbReference type="NCBI Taxonomy" id="72228"/>
    <lineage>
        <taxon>Eukaryota</taxon>
        <taxon>Fungi</taxon>
        <taxon>Dikarya</taxon>
        <taxon>Ascomycota</taxon>
        <taxon>Pezizomycotina</taxon>
        <taxon>Sordariomycetes</taxon>
        <taxon>Hypocreomycetidae</taxon>
        <taxon>Hypocreales</taxon>
        <taxon>Ophiocordycipitaceae</taxon>
        <taxon>Ophiocordyceps</taxon>
    </lineage>
</organism>
<keyword evidence="7" id="KW-0243">Dynein</keyword>
<keyword evidence="12" id="KW-1185">Reference proteome</keyword>
<evidence type="ECO:0000256" key="3">
    <source>
        <dbReference type="ARBA" id="ARBA00022490"/>
    </source>
</evidence>
<comment type="caution">
    <text evidence="11">The sequence shown here is derived from an EMBL/GenBank/DDBJ whole genome shotgun (WGS) entry which is preliminary data.</text>
</comment>
<evidence type="ECO:0000256" key="4">
    <source>
        <dbReference type="ARBA" id="ARBA00022701"/>
    </source>
</evidence>
<gene>
    <name evidence="11" type="ORF">G6O67_005294</name>
</gene>
<accession>A0A8H4PRB7</accession>
<dbReference type="GO" id="GO:0000226">
    <property type="term" value="P:microtubule cytoskeleton organization"/>
    <property type="evidence" value="ECO:0007669"/>
    <property type="project" value="TreeGrafter"/>
</dbReference>
<name>A0A8H4PRB7_9HYPO</name>
<dbReference type="GO" id="GO:0005524">
    <property type="term" value="F:ATP binding"/>
    <property type="evidence" value="ECO:0007669"/>
    <property type="project" value="UniProtKB-KW"/>
</dbReference>
<dbReference type="OrthoDB" id="27603at2759"/>
<reference evidence="11 12" key="1">
    <citation type="journal article" date="2020" name="Genome Biol. Evol.">
        <title>A new high-quality draft genome assembly of the Chinese cordyceps Ophiocordyceps sinensis.</title>
        <authorList>
            <person name="Shu R."/>
            <person name="Zhang J."/>
            <person name="Meng Q."/>
            <person name="Zhang H."/>
            <person name="Zhou G."/>
            <person name="Li M."/>
            <person name="Wu P."/>
            <person name="Zhao Y."/>
            <person name="Chen C."/>
            <person name="Qin Q."/>
        </authorList>
    </citation>
    <scope>NUCLEOTIDE SEQUENCE [LARGE SCALE GENOMIC DNA]</scope>
    <source>
        <strain evidence="11 12">IOZ07</strain>
    </source>
</reference>
<keyword evidence="8" id="KW-0505">Motor protein</keyword>
<dbReference type="GO" id="GO:0005874">
    <property type="term" value="C:microtubule"/>
    <property type="evidence" value="ECO:0007669"/>
    <property type="project" value="UniProtKB-KW"/>
</dbReference>
<proteinExistence type="predicted"/>
<feature type="compositionally biased region" description="Low complexity" evidence="10">
    <location>
        <begin position="193"/>
        <end position="209"/>
    </location>
</feature>
<dbReference type="Proteomes" id="UP000557566">
    <property type="component" value="Unassembled WGS sequence"/>
</dbReference>
<keyword evidence="2" id="KW-0813">Transport</keyword>
<evidence type="ECO:0000256" key="8">
    <source>
        <dbReference type="ARBA" id="ARBA00023175"/>
    </source>
</evidence>
<keyword evidence="6" id="KW-0067">ATP-binding</keyword>
<evidence type="ECO:0008006" key="13">
    <source>
        <dbReference type="Google" id="ProtNLM"/>
    </source>
</evidence>
<feature type="region of interest" description="Disordered" evidence="10">
    <location>
        <begin position="346"/>
        <end position="369"/>
    </location>
</feature>
<protein>
    <recommendedName>
        <fullName evidence="13">Dynein light intermediate chain</fullName>
    </recommendedName>
</protein>
<feature type="compositionally biased region" description="Basic and acidic residues" evidence="10">
    <location>
        <begin position="440"/>
        <end position="451"/>
    </location>
</feature>
<evidence type="ECO:0000256" key="7">
    <source>
        <dbReference type="ARBA" id="ARBA00023017"/>
    </source>
</evidence>
<evidence type="ECO:0000256" key="9">
    <source>
        <dbReference type="ARBA" id="ARBA00023212"/>
    </source>
</evidence>
<sequence length="528" mass="57988">MAGGNERASTYTAASGESADRNGDQKRNLWTSMLESVASGKKLPEKNILVLGGTPESQREFLESLAGTGARRSFDRQTPPIANSFALGYTYYDVLDADQEDTLARVSLYLLSQPSTEFASLVSPLLTAETVSNTALVILLDWSQPHLWLRQIWTWIQVLEQVMGQVTAEARDVMEAAMASWKERGRGGATLNLDGTPSTTGTTSDGDGLLPLGPGEWMEPLGLPMCVVCQNAQKMEFLEKSMGWKEPDFDTVLQYLRTVLLRHGASLMYTSQNTMSQLPVLLHSTLGITSLLKRLPLKHNVIDRDKIVVAPNWDSWGKIRILGGIFDAELVSRGWEEDIKLPAGSKVPTLEDDVQDAESPQENGHATRGPSAIAQYEYWCRDPNSGGLAVVESAMSDGSAVGVESEYPQDFFERQLKILEAFRSKAPEKATENTTSTGPRRSDPADEKSVNDHIGPVQFNMGGIQVDADDMLQRLKDRNARVASSGPDESEEESPVTNMTKEYDTEQLQNFFSGLMNRTAGSNDGPRS</sequence>
<dbReference type="Pfam" id="PF05783">
    <property type="entry name" value="DLIC"/>
    <property type="match status" value="1"/>
</dbReference>
<evidence type="ECO:0000256" key="10">
    <source>
        <dbReference type="SAM" id="MobiDB-lite"/>
    </source>
</evidence>
<dbReference type="AlphaFoldDB" id="A0A8H4PRB7"/>
<dbReference type="GO" id="GO:0045504">
    <property type="term" value="F:dynein heavy chain binding"/>
    <property type="evidence" value="ECO:0007669"/>
    <property type="project" value="TreeGrafter"/>
</dbReference>
<evidence type="ECO:0000313" key="11">
    <source>
        <dbReference type="EMBL" id="KAF4508978.1"/>
    </source>
</evidence>
<evidence type="ECO:0000313" key="12">
    <source>
        <dbReference type="Proteomes" id="UP000557566"/>
    </source>
</evidence>
<keyword evidence="4" id="KW-0493">Microtubule</keyword>
<dbReference type="GO" id="GO:0005868">
    <property type="term" value="C:cytoplasmic dynein complex"/>
    <property type="evidence" value="ECO:0007669"/>
    <property type="project" value="InterPro"/>
</dbReference>
<keyword evidence="5" id="KW-0547">Nucleotide-binding</keyword>
<evidence type="ECO:0000256" key="2">
    <source>
        <dbReference type="ARBA" id="ARBA00022448"/>
    </source>
</evidence>
<keyword evidence="9" id="KW-0206">Cytoskeleton</keyword>
<dbReference type="PANTHER" id="PTHR12688:SF0">
    <property type="entry name" value="DYNEIN LIGHT INTERMEDIATE CHAIN"/>
    <property type="match status" value="1"/>
</dbReference>
<evidence type="ECO:0000256" key="1">
    <source>
        <dbReference type="ARBA" id="ARBA00004245"/>
    </source>
</evidence>
<feature type="region of interest" description="Disordered" evidence="10">
    <location>
        <begin position="423"/>
        <end position="460"/>
    </location>
</feature>
<dbReference type="InterPro" id="IPR022780">
    <property type="entry name" value="Dynein_light_int_chain"/>
</dbReference>
<dbReference type="GO" id="GO:0007018">
    <property type="term" value="P:microtubule-based movement"/>
    <property type="evidence" value="ECO:0007669"/>
    <property type="project" value="InterPro"/>
</dbReference>
<comment type="subcellular location">
    <subcellularLocation>
        <location evidence="1">Cytoplasm</location>
        <location evidence="1">Cytoskeleton</location>
    </subcellularLocation>
</comment>